<dbReference type="PANTHER" id="PTHR10139">
    <property type="entry name" value="DOUBLE-STRAND BREAK REPAIR PROTEIN MRE11"/>
    <property type="match status" value="1"/>
</dbReference>
<dbReference type="PANTHER" id="PTHR10139:SF1">
    <property type="entry name" value="DOUBLE-STRAND BREAK REPAIR PROTEIN MRE11"/>
    <property type="match status" value="1"/>
</dbReference>
<comment type="subunit">
    <text evidence="16">Component of the MRN complex composed of two heterodimers RAD50 and MRE11 associated with a single NBS1.</text>
</comment>
<evidence type="ECO:0000256" key="19">
    <source>
        <dbReference type="RuleBase" id="RU003447"/>
    </source>
</evidence>
<proteinExistence type="inferred from homology"/>
<evidence type="ECO:0000256" key="12">
    <source>
        <dbReference type="ARBA" id="ARBA00023204"/>
    </source>
</evidence>
<feature type="compositionally biased region" description="Acidic residues" evidence="20">
    <location>
        <begin position="729"/>
        <end position="741"/>
    </location>
</feature>
<evidence type="ECO:0000256" key="6">
    <source>
        <dbReference type="ARBA" id="ARBA00022722"/>
    </source>
</evidence>
<keyword evidence="7" id="KW-0479">Metal-binding</keyword>
<feature type="domain" description="Mre11 DNA-binding" evidence="21">
    <location>
        <begin position="290"/>
        <end position="467"/>
    </location>
</feature>
<dbReference type="InterPro" id="IPR029052">
    <property type="entry name" value="Metallo-depent_PP-like"/>
</dbReference>
<dbReference type="InterPro" id="IPR003701">
    <property type="entry name" value="Mre11"/>
</dbReference>
<dbReference type="FunFam" id="3.60.21.10:FF:000011">
    <property type="entry name" value="Double-strand break repair protein"/>
    <property type="match status" value="1"/>
</dbReference>
<evidence type="ECO:0000256" key="8">
    <source>
        <dbReference type="ARBA" id="ARBA00022759"/>
    </source>
</evidence>
<dbReference type="EMBL" id="PTQR01000075">
    <property type="protein sequence ID" value="TKX22000.1"/>
    <property type="molecule type" value="Genomic_DNA"/>
</dbReference>
<evidence type="ECO:0000256" key="11">
    <source>
        <dbReference type="ARBA" id="ARBA00022839"/>
    </source>
</evidence>
<evidence type="ECO:0000256" key="3">
    <source>
        <dbReference type="ARBA" id="ARBA00004286"/>
    </source>
</evidence>
<dbReference type="GO" id="GO:0030145">
    <property type="term" value="F:manganese ion binding"/>
    <property type="evidence" value="ECO:0007669"/>
    <property type="project" value="UniProtKB-UniRule"/>
</dbReference>
<dbReference type="GO" id="GO:0035861">
    <property type="term" value="C:site of double-strand break"/>
    <property type="evidence" value="ECO:0007669"/>
    <property type="project" value="TreeGrafter"/>
</dbReference>
<dbReference type="GO" id="GO:0042138">
    <property type="term" value="P:meiotic DNA double-strand break formation"/>
    <property type="evidence" value="ECO:0007669"/>
    <property type="project" value="TreeGrafter"/>
</dbReference>
<evidence type="ECO:0000256" key="20">
    <source>
        <dbReference type="SAM" id="MobiDB-lite"/>
    </source>
</evidence>
<dbReference type="GO" id="GO:0006303">
    <property type="term" value="P:double-strand break repair via nonhomologous end joining"/>
    <property type="evidence" value="ECO:0007669"/>
    <property type="project" value="TreeGrafter"/>
</dbReference>
<feature type="region of interest" description="Disordered" evidence="20">
    <location>
        <begin position="525"/>
        <end position="755"/>
    </location>
</feature>
<evidence type="ECO:0000256" key="5">
    <source>
        <dbReference type="ARBA" id="ARBA00022454"/>
    </source>
</evidence>
<dbReference type="AlphaFoldDB" id="A0A4U7AZA4"/>
<organism evidence="22 23">
    <name type="scientific">Elsinoe australis</name>
    <dbReference type="NCBI Taxonomy" id="40998"/>
    <lineage>
        <taxon>Eukaryota</taxon>
        <taxon>Fungi</taxon>
        <taxon>Dikarya</taxon>
        <taxon>Ascomycota</taxon>
        <taxon>Pezizomycotina</taxon>
        <taxon>Dothideomycetes</taxon>
        <taxon>Dothideomycetidae</taxon>
        <taxon>Myriangiales</taxon>
        <taxon>Elsinoaceae</taxon>
        <taxon>Elsinoe</taxon>
    </lineage>
</organism>
<evidence type="ECO:0000256" key="7">
    <source>
        <dbReference type="ARBA" id="ARBA00022723"/>
    </source>
</evidence>
<evidence type="ECO:0000256" key="13">
    <source>
        <dbReference type="ARBA" id="ARBA00023211"/>
    </source>
</evidence>
<evidence type="ECO:0000256" key="9">
    <source>
        <dbReference type="ARBA" id="ARBA00022763"/>
    </source>
</evidence>
<dbReference type="GO" id="GO:0097552">
    <property type="term" value="P:mitochondrial double-strand break repair via homologous recombination"/>
    <property type="evidence" value="ECO:0007669"/>
    <property type="project" value="TreeGrafter"/>
</dbReference>
<evidence type="ECO:0000313" key="23">
    <source>
        <dbReference type="Proteomes" id="UP000308133"/>
    </source>
</evidence>
<comment type="function">
    <text evidence="17">Core component of the MRN complex, which plays a central role in double-strand break (DSB) repair, DNA recombination, maintenance of telomere integrity and meiosis. The MRN complex is involved in the repair of DNA double-strand breaks (DSBs) via homologous recombination (HR), an error-free mechanism which primarily occurs during S and G2 phases. The complex (1) mediates the end resection of damaged DNA, which generates proper single-stranded DNA, a key initial steps in HR, and is (2) required for the recruitment of other repair factors and efficient activation of ATM and ATR upon DNA damage. Within the MRN complex, MRE11 possesses both single-strand endonuclease activity and double-strand-specific 3'-5' exonuclease activity. MRE11 first endonucleolytically cleaves the 5' strand at DNA DSB ends to prevent non-homologous end joining (NHEJ) and licence HR. It then generates a single-stranded DNA gap via 3' to 5' exonucleolytic degradation, which is required for single-strand invasion and recombination.</text>
</comment>
<evidence type="ECO:0000256" key="4">
    <source>
        <dbReference type="ARBA" id="ARBA00009028"/>
    </source>
</evidence>
<dbReference type="InterPro" id="IPR041796">
    <property type="entry name" value="Mre11_N"/>
</dbReference>
<dbReference type="Pfam" id="PF04152">
    <property type="entry name" value="Mre11_DNA_bind"/>
    <property type="match status" value="1"/>
</dbReference>
<feature type="compositionally biased region" description="Acidic residues" evidence="20">
    <location>
        <begin position="559"/>
        <end position="571"/>
    </location>
</feature>
<dbReference type="InterPro" id="IPR038487">
    <property type="entry name" value="Mre11_capping_dom"/>
</dbReference>
<evidence type="ECO:0000256" key="1">
    <source>
        <dbReference type="ARBA" id="ARBA00001936"/>
    </source>
</evidence>
<protein>
    <recommendedName>
        <fullName evidence="17">Double-strand break repair protein</fullName>
    </recommendedName>
</protein>
<feature type="compositionally biased region" description="Low complexity" evidence="20">
    <location>
        <begin position="586"/>
        <end position="602"/>
    </location>
</feature>
<keyword evidence="9 17" id="KW-0227">DNA damage</keyword>
<dbReference type="Pfam" id="PF00149">
    <property type="entry name" value="Metallophos"/>
    <property type="match status" value="1"/>
</dbReference>
<evidence type="ECO:0000256" key="10">
    <source>
        <dbReference type="ARBA" id="ARBA00022801"/>
    </source>
</evidence>
<sequence length="755" mass="84685">MVQYTPSDTIRILVATDNHVGYAERDHERGNDSTKAFEEIMRLAKDQDVDMVLLAGDLFHDNKPSRKAMHEVMKSLRLNCFGDKPCELQMLSDAGEVFHGPFNHANYEDENLNVAIPVFSIHGNHDDPSGEGHFSALDILQMGGLVNYYGRVPEADDIQVKPVLLQKGRTKLALYGLSNVRDERLFRTFRDGKVKFFQPGTQKSDWFNLISVHQNHHAHTDTSYLPENFLPHFLDLVIWGHEHECLIEPRYNPETGFHVMQPGSSIATSLCLGEAVPKHVAILSVTGKEFKCEPIRLKTVRPFMMREIVLQDDKKMKEISKKNENRTDVTRYLEAIVKEMIEEARNAWVDLQDEVPEDPEDWIKPLIRLRVEYTAPDGGKFDCENPQRFSNRFAEQVANRNDVVQFYRKKAKSLTKTSAKPDQPDDEVLAQLSIDTVKVDKLVKEFLLAQSLTILPQNSFGDAVDQFVEKDDNQAVKTFVNESLDNQVKHLLENGGELDEEDMANAMEEYKAKLEGMFKATDSKYKRKVNARKPDDWDSDIEGEWDGGPTNGAANGHDDDADDDDDDDDLVGDGSPAPRSRKGKTAAKTNGTTSRKSTTAKKPAAKKPAAKKPAAKKATGRGRKTVVSEDEDEEEDVVMLDDEEDEEPEEEEEEEEESQGLFVSNTKKPAARSRAAPKRAASPRKIARAPAGKSKSQASSNTQSKLNFSQSAQPSRAARTVATRRVQEISDDEISDDDDAFEPAPSTGRAAKGRR</sequence>
<keyword evidence="14 17" id="KW-0539">Nucleus</keyword>
<evidence type="ECO:0000313" key="22">
    <source>
        <dbReference type="EMBL" id="TKX22000.1"/>
    </source>
</evidence>
<evidence type="ECO:0000256" key="14">
    <source>
        <dbReference type="ARBA" id="ARBA00023242"/>
    </source>
</evidence>
<dbReference type="SUPFAM" id="SSF56300">
    <property type="entry name" value="Metallo-dependent phosphatases"/>
    <property type="match status" value="1"/>
</dbReference>
<dbReference type="NCBIfam" id="TIGR00583">
    <property type="entry name" value="mre11"/>
    <property type="match status" value="1"/>
</dbReference>
<evidence type="ECO:0000256" key="16">
    <source>
        <dbReference type="ARBA" id="ARBA00064981"/>
    </source>
</evidence>
<dbReference type="CDD" id="cd00840">
    <property type="entry name" value="MPP_Mre11_N"/>
    <property type="match status" value="1"/>
</dbReference>
<feature type="compositionally biased region" description="Polar residues" evidence="20">
    <location>
        <begin position="694"/>
        <end position="714"/>
    </location>
</feature>
<reference evidence="22 23" key="1">
    <citation type="submission" date="2018-02" db="EMBL/GenBank/DDBJ databases">
        <title>Draft genome sequences of Elsinoe sp., causing black scab on jojoba.</title>
        <authorList>
            <person name="Stodart B."/>
            <person name="Jeffress S."/>
            <person name="Ash G."/>
            <person name="Arun Chinnappa K."/>
        </authorList>
    </citation>
    <scope>NUCLEOTIDE SEQUENCE [LARGE SCALE GENOMIC DNA]</scope>
    <source>
        <strain evidence="22 23">Hillstone_2</strain>
    </source>
</reference>
<accession>A0A4U7AZA4</accession>
<comment type="cofactor">
    <cofactor evidence="1 17">
        <name>Mn(2+)</name>
        <dbReference type="ChEBI" id="CHEBI:29035"/>
    </cofactor>
</comment>
<keyword evidence="13 17" id="KW-0464">Manganese</keyword>
<evidence type="ECO:0000256" key="15">
    <source>
        <dbReference type="ARBA" id="ARBA00023254"/>
    </source>
</evidence>
<feature type="compositionally biased region" description="Acidic residues" evidence="20">
    <location>
        <begin position="628"/>
        <end position="658"/>
    </location>
</feature>
<dbReference type="GO" id="GO:0000723">
    <property type="term" value="P:telomere maintenance"/>
    <property type="evidence" value="ECO:0007669"/>
    <property type="project" value="TreeGrafter"/>
</dbReference>
<evidence type="ECO:0000256" key="18">
    <source>
        <dbReference type="PIRSR" id="PIRSR000882-1"/>
    </source>
</evidence>
<name>A0A4U7AZA4_9PEZI</name>
<comment type="subcellular location">
    <subcellularLocation>
        <location evidence="3">Chromosome</location>
    </subcellularLocation>
    <subcellularLocation>
        <location evidence="2 17">Nucleus</location>
    </subcellularLocation>
</comment>
<dbReference type="GO" id="GO:0000724">
    <property type="term" value="P:double-strand break repair via homologous recombination"/>
    <property type="evidence" value="ECO:0007669"/>
    <property type="project" value="TreeGrafter"/>
</dbReference>
<feature type="active site" description="Proton donor" evidence="18">
    <location>
        <position position="125"/>
    </location>
</feature>
<keyword evidence="15 17" id="KW-0469">Meiosis</keyword>
<keyword evidence="11 17" id="KW-0269">Exonuclease</keyword>
<keyword evidence="5" id="KW-0158">Chromosome</keyword>
<keyword evidence="8 17" id="KW-0255">Endonuclease</keyword>
<dbReference type="GO" id="GO:0007095">
    <property type="term" value="P:mitotic G2 DNA damage checkpoint signaling"/>
    <property type="evidence" value="ECO:0007669"/>
    <property type="project" value="TreeGrafter"/>
</dbReference>
<keyword evidence="10 17" id="KW-0378">Hydrolase</keyword>
<feature type="compositionally biased region" description="Basic residues" evidence="20">
    <location>
        <begin position="669"/>
        <end position="687"/>
    </location>
</feature>
<dbReference type="SMART" id="SM01347">
    <property type="entry name" value="Mre11_DNA_bind"/>
    <property type="match status" value="1"/>
</dbReference>
<evidence type="ECO:0000259" key="21">
    <source>
        <dbReference type="SMART" id="SM01347"/>
    </source>
</evidence>
<keyword evidence="6 17" id="KW-0540">Nuclease</keyword>
<comment type="caution">
    <text evidence="22">The sequence shown here is derived from an EMBL/GenBank/DDBJ whole genome shotgun (WGS) entry which is preliminary data.</text>
</comment>
<evidence type="ECO:0000256" key="2">
    <source>
        <dbReference type="ARBA" id="ARBA00004123"/>
    </source>
</evidence>
<comment type="similarity">
    <text evidence="4 17 19">Belongs to the MRE11/RAD32 family.</text>
</comment>
<dbReference type="Proteomes" id="UP000308133">
    <property type="component" value="Unassembled WGS sequence"/>
</dbReference>
<dbReference type="GO" id="GO:0031573">
    <property type="term" value="P:mitotic intra-S DNA damage checkpoint signaling"/>
    <property type="evidence" value="ECO:0007669"/>
    <property type="project" value="TreeGrafter"/>
</dbReference>
<dbReference type="Gene3D" id="3.30.110.110">
    <property type="entry name" value="Mre11, capping domain"/>
    <property type="match status" value="1"/>
</dbReference>
<dbReference type="Gene3D" id="3.60.21.10">
    <property type="match status" value="1"/>
</dbReference>
<dbReference type="GO" id="GO:0000014">
    <property type="term" value="F:single-stranded DNA endodeoxyribonuclease activity"/>
    <property type="evidence" value="ECO:0007669"/>
    <property type="project" value="TreeGrafter"/>
</dbReference>
<dbReference type="GO" id="GO:0008296">
    <property type="term" value="F:3'-5'-DNA exonuclease activity"/>
    <property type="evidence" value="ECO:0007669"/>
    <property type="project" value="InterPro"/>
</dbReference>
<evidence type="ECO:0000256" key="17">
    <source>
        <dbReference type="PIRNR" id="PIRNR000882"/>
    </source>
</evidence>
<keyword evidence="12 17" id="KW-0234">DNA repair</keyword>
<gene>
    <name evidence="22" type="ORF">C1H76_5893</name>
</gene>
<dbReference type="GO" id="GO:0030870">
    <property type="term" value="C:Mre11 complex"/>
    <property type="evidence" value="ECO:0007669"/>
    <property type="project" value="UniProtKB-UniRule"/>
</dbReference>
<dbReference type="PIRSF" id="PIRSF000882">
    <property type="entry name" value="DSB_repair_MRE11"/>
    <property type="match status" value="1"/>
</dbReference>
<feature type="compositionally biased region" description="Basic residues" evidence="20">
    <location>
        <begin position="603"/>
        <end position="624"/>
    </location>
</feature>
<dbReference type="InterPro" id="IPR007281">
    <property type="entry name" value="Mre11_DNA-bd"/>
</dbReference>
<dbReference type="InterPro" id="IPR004843">
    <property type="entry name" value="Calcineurin-like_PHP"/>
</dbReference>